<feature type="region of interest" description="Disordered" evidence="1">
    <location>
        <begin position="475"/>
        <end position="511"/>
    </location>
</feature>
<keyword evidence="5" id="KW-1185">Reference proteome</keyword>
<feature type="region of interest" description="Disordered" evidence="1">
    <location>
        <begin position="779"/>
        <end position="799"/>
    </location>
</feature>
<organism evidence="4 5">
    <name type="scientific">Raphidocelis subcapitata</name>
    <dbReference type="NCBI Taxonomy" id="307507"/>
    <lineage>
        <taxon>Eukaryota</taxon>
        <taxon>Viridiplantae</taxon>
        <taxon>Chlorophyta</taxon>
        <taxon>core chlorophytes</taxon>
        <taxon>Chlorophyceae</taxon>
        <taxon>CS clade</taxon>
        <taxon>Sphaeropleales</taxon>
        <taxon>Selenastraceae</taxon>
        <taxon>Raphidocelis</taxon>
    </lineage>
</organism>
<feature type="region of interest" description="Disordered" evidence="1">
    <location>
        <begin position="893"/>
        <end position="930"/>
    </location>
</feature>
<feature type="signal peptide" evidence="3">
    <location>
        <begin position="1"/>
        <end position="24"/>
    </location>
</feature>
<feature type="compositionally biased region" description="Low complexity" evidence="1">
    <location>
        <begin position="1243"/>
        <end position="1283"/>
    </location>
</feature>
<sequence length="1617" mass="160702">MQQAAWIAVPWLLLLLGSLPGGAGGPPAQEARQRAPKEFNAVEAAKAYALEWRMEATAHIASLAVRDQHCRSDAAACDAAPPAGGAVEPLSKWAAADPGWDRMLSSVSLYEIARHAYQQAQHDEAIIALEESLALRLFAYADQATLDRWQQGLVLPGSLFRRQKMDLANILVLRSDCLVQLAQEQQDVDDLTEATELLNLATALLKAADELVPDSVDALRRRAETISRVAIDLLPRLKPSRVAEVLSHYGVPCPTRGARDGGCSSHAEGLARLVPLLRLPVSVAGSGASSRLVVPDDPFASHVTALLRRPAEHAAPYAQRLFFRLLTMVPVDYLAELDVACRKRGAGGRCISYLPPWVMAQAITVDRRTGLVHAGGPAAAAACGGGGGGGGGADDCGCCDGGGRARGAGRAGCSCGVKRGDGGSGAPPLGSGGGSDPEGGSGMQLCGFLHIRAIPPGVELPSSGGALTPEQQRLLQRKAAEGAAAAEAGRAGGGGGGSSSSSSSGGGGGGDGKQAPFQGVYYYYYADVPALVDRIVGAQDADESGFLLGQLDALSGARRLPSLGRAAAPPPPADGCTETRLLEGRAPPGCSVLLPNFGSCASAPLKPPRRRAPLPPPPAGLPLPPPRGSYQPQYRRRAPEARLSRLGDDDAIDALLGAAAAPDDDRPRGAGAAPPGGHARLGGGGAWGRGGRGLASAEREFADRQLQEQLAKLARDPHAGRGAHRRDDPLVPLTLAGCVAASVGLYLVSRRRRRGGAGGGGLAAAGGGLISIAGARARGGSGAGAGDGPGGGAAAPSESHLKQRAAAALRDAMAGSDAAKLDAAIEDAAALDLDPGLIQRARVMLSQRRKRERERAQAARERARAAKREAAKRQKHAAAAAVAAAPAPALVRDAGAHGGSGGDVGSRDGCGDDGGAGGGGGGGSSGRPSPRGIAAWLASLAAAGLGLAPPPCAAGAGGPQPLDAAGAPAAGLSGGGGGGDAASTASSSSRRSSSSSSSSPSSSRVSSPAGADTLAQSDAGDGSLRAESLRRLSSAFSSSGAARASSGGDGGRLVHAASGSTIDGSEDAASDAGWQEAAGPYKRKAARALQAQQQSLLQGVRAAAAGAARPPAPLKAPAPGAVAAARRKLAPAPLQQQPLRPPAVALATPPRTPPAAAPPPALDHRNPLPLNASLRFSPQSASRRPAQPAGAAATAPSPACVPAPAACPAPNAAPSAGPQPAAAPAGGASWLGWLGVPSALRGPAATPPDAAATAAAHAPPAPSGAGQRLTLAALLQQQQHQQQAGGGGGEPLASQQFAPPPPAARTSDAASGSATSTPAKRHARSLNPEAAPYQPRSSTLLVANGHAAAAAAAAGYALPFAPLLQPAGEPYPDADAAPFSARPDLGGPPGGAFSLPLFARARANSDFGGALLGARADAPRGPLLLPPLPPEVFGPGGAAAAAGGLLPALLPELGGGHPAASAAFVSPRHHHAHHHHAHHHHHHHASHQAALRGLPDTLFPGFRSCPSDDGAAGGGGGGGAFGLNLPDEPFGPHQPPASGGMARDADWPPPAPPPPPSAAAAAALFGPPGGLWGGGGGAQGGAEEEDESLCASGHGAVSAAEAELNRLAQDMTRGLVE</sequence>
<feature type="compositionally biased region" description="Low complexity" evidence="1">
    <location>
        <begin position="1087"/>
        <end position="1109"/>
    </location>
</feature>
<evidence type="ECO:0000256" key="1">
    <source>
        <dbReference type="SAM" id="MobiDB-lite"/>
    </source>
</evidence>
<keyword evidence="2" id="KW-0812">Transmembrane</keyword>
<dbReference type="Proteomes" id="UP000247498">
    <property type="component" value="Unassembled WGS sequence"/>
</dbReference>
<keyword evidence="2" id="KW-1133">Transmembrane helix</keyword>
<feature type="region of interest" description="Disordered" evidence="1">
    <location>
        <begin position="1467"/>
        <end position="1487"/>
    </location>
</feature>
<feature type="compositionally biased region" description="Pro residues" evidence="1">
    <location>
        <begin position="1547"/>
        <end position="1557"/>
    </location>
</feature>
<feature type="compositionally biased region" description="Gly residues" evidence="1">
    <location>
        <begin position="1567"/>
        <end position="1580"/>
    </location>
</feature>
<feature type="compositionally biased region" description="Low complexity" evidence="1">
    <location>
        <begin position="1180"/>
        <end position="1198"/>
    </location>
</feature>
<evidence type="ECO:0000313" key="4">
    <source>
        <dbReference type="EMBL" id="GBF88170.1"/>
    </source>
</evidence>
<feature type="compositionally biased region" description="Gly residues" evidence="1">
    <location>
        <begin position="779"/>
        <end position="793"/>
    </location>
</feature>
<feature type="region of interest" description="Disordered" evidence="1">
    <location>
        <begin position="658"/>
        <end position="696"/>
    </location>
</feature>
<feature type="compositionally biased region" description="Low complexity" evidence="1">
    <location>
        <begin position="669"/>
        <end position="678"/>
    </location>
</feature>
<feature type="compositionally biased region" description="Low complexity" evidence="1">
    <location>
        <begin position="1304"/>
        <end position="1318"/>
    </location>
</feature>
<feature type="compositionally biased region" description="Gly residues" evidence="1">
    <location>
        <begin position="490"/>
        <end position="511"/>
    </location>
</feature>
<feature type="chain" id="PRO_5016043132" evidence="3">
    <location>
        <begin position="25"/>
        <end position="1617"/>
    </location>
</feature>
<gene>
    <name evidence="4" type="ORF">Rsub_00882</name>
</gene>
<feature type="region of interest" description="Disordered" evidence="1">
    <location>
        <begin position="846"/>
        <end position="881"/>
    </location>
</feature>
<feature type="compositionally biased region" description="Gly residues" evidence="1">
    <location>
        <begin position="1511"/>
        <end position="1521"/>
    </location>
</feature>
<proteinExistence type="predicted"/>
<evidence type="ECO:0000256" key="2">
    <source>
        <dbReference type="SAM" id="Phobius"/>
    </source>
</evidence>
<feature type="compositionally biased region" description="Gly residues" evidence="1">
    <location>
        <begin position="679"/>
        <end position="693"/>
    </location>
</feature>
<feature type="region of interest" description="Disordered" evidence="1">
    <location>
        <begin position="1509"/>
        <end position="1594"/>
    </location>
</feature>
<feature type="region of interest" description="Disordered" evidence="1">
    <location>
        <begin position="965"/>
        <end position="1200"/>
    </location>
</feature>
<reference evidence="4 5" key="1">
    <citation type="journal article" date="2018" name="Sci. Rep.">
        <title>Raphidocelis subcapitata (=Pseudokirchneriella subcapitata) provides an insight into genome evolution and environmental adaptations in the Sphaeropleales.</title>
        <authorList>
            <person name="Suzuki S."/>
            <person name="Yamaguchi H."/>
            <person name="Nakajima N."/>
            <person name="Kawachi M."/>
        </authorList>
    </citation>
    <scope>NUCLEOTIDE SEQUENCE [LARGE SCALE GENOMIC DNA]</scope>
    <source>
        <strain evidence="4 5">NIES-35</strain>
    </source>
</reference>
<feature type="compositionally biased region" description="Low complexity" evidence="1">
    <location>
        <begin position="1117"/>
        <end position="1149"/>
    </location>
</feature>
<comment type="caution">
    <text evidence="4">The sequence shown here is derived from an EMBL/GenBank/DDBJ whole genome shotgun (WGS) entry which is preliminary data.</text>
</comment>
<feature type="compositionally biased region" description="Pro residues" evidence="1">
    <location>
        <begin position="613"/>
        <end position="627"/>
    </location>
</feature>
<protein>
    <submittedName>
        <fullName evidence="4">Uncharacterized protein</fullName>
    </submittedName>
</protein>
<feature type="compositionally biased region" description="Basic and acidic residues" evidence="1">
    <location>
        <begin position="853"/>
        <end position="872"/>
    </location>
</feature>
<feature type="compositionally biased region" description="Pro residues" evidence="1">
    <location>
        <begin position="1150"/>
        <end position="1161"/>
    </location>
</feature>
<name>A0A2V0NRH8_9CHLO</name>
<feature type="compositionally biased region" description="Low complexity" evidence="1">
    <location>
        <begin position="1022"/>
        <end position="1046"/>
    </location>
</feature>
<feature type="compositionally biased region" description="Gly residues" evidence="1">
    <location>
        <begin position="912"/>
        <end position="925"/>
    </location>
</feature>
<feature type="transmembrane region" description="Helical" evidence="2">
    <location>
        <begin position="730"/>
        <end position="748"/>
    </location>
</feature>
<evidence type="ECO:0000256" key="3">
    <source>
        <dbReference type="SAM" id="SignalP"/>
    </source>
</evidence>
<feature type="region of interest" description="Disordered" evidence="1">
    <location>
        <begin position="604"/>
        <end position="640"/>
    </location>
</feature>
<feature type="compositionally biased region" description="Basic residues" evidence="1">
    <location>
        <begin position="1467"/>
        <end position="1486"/>
    </location>
</feature>
<evidence type="ECO:0000313" key="5">
    <source>
        <dbReference type="Proteomes" id="UP000247498"/>
    </source>
</evidence>
<feature type="compositionally biased region" description="Low complexity" evidence="1">
    <location>
        <begin position="981"/>
        <end position="1012"/>
    </location>
</feature>
<dbReference type="EMBL" id="BDRX01000003">
    <property type="protein sequence ID" value="GBF88170.1"/>
    <property type="molecule type" value="Genomic_DNA"/>
</dbReference>
<feature type="region of interest" description="Disordered" evidence="1">
    <location>
        <begin position="1243"/>
        <end position="1333"/>
    </location>
</feature>
<accession>A0A2V0NRH8</accession>
<dbReference type="InParanoid" id="A0A2V0NRH8"/>
<keyword evidence="2" id="KW-0472">Membrane</keyword>
<dbReference type="OrthoDB" id="546631at2759"/>
<keyword evidence="3" id="KW-0732">Signal</keyword>